<feature type="non-terminal residue" evidence="7">
    <location>
        <position position="1"/>
    </location>
</feature>
<keyword evidence="3" id="KW-0812">Transmembrane</keyword>
<dbReference type="Gene3D" id="6.10.110.10">
    <property type="match status" value="2"/>
</dbReference>
<reference evidence="7 8" key="1">
    <citation type="submission" date="2019-09" db="EMBL/GenBank/DDBJ databases">
        <title>Bird 10,000 Genomes (B10K) Project - Family phase.</title>
        <authorList>
            <person name="Zhang G."/>
        </authorList>
    </citation>
    <scope>NUCLEOTIDE SEQUENCE [LARGE SCALE GENOMIC DNA]</scope>
    <source>
        <strain evidence="7">B10K-DU-008-62</strain>
        <tissue evidence="7">Mixed tissue sample</tissue>
    </source>
</reference>
<evidence type="ECO:0000256" key="1">
    <source>
        <dbReference type="ARBA" id="ARBA00004141"/>
    </source>
</evidence>
<dbReference type="AlphaFoldDB" id="A0A7L0TVU7"/>
<evidence type="ECO:0000313" key="8">
    <source>
        <dbReference type="Proteomes" id="UP000568556"/>
    </source>
</evidence>
<keyword evidence="5" id="KW-0472">Membrane</keyword>
<organism evidence="7 8">
    <name type="scientific">Chordeiles acutipennis</name>
    <name type="common">Lesser nighthawk</name>
    <name type="synonym">Caprimulgus acutipennis</name>
    <dbReference type="NCBI Taxonomy" id="118183"/>
    <lineage>
        <taxon>Eukaryota</taxon>
        <taxon>Metazoa</taxon>
        <taxon>Chordata</taxon>
        <taxon>Craniata</taxon>
        <taxon>Vertebrata</taxon>
        <taxon>Euteleostomi</taxon>
        <taxon>Archelosauria</taxon>
        <taxon>Archosauria</taxon>
        <taxon>Dinosauria</taxon>
        <taxon>Saurischia</taxon>
        <taxon>Theropoda</taxon>
        <taxon>Coelurosauria</taxon>
        <taxon>Aves</taxon>
        <taxon>Neognathae</taxon>
        <taxon>Neoaves</taxon>
        <taxon>Strisores</taxon>
        <taxon>Caprimulgiformes</taxon>
        <taxon>Caprimulgidae</taxon>
        <taxon>Chordeilinae</taxon>
        <taxon>Chordeiles</taxon>
    </lineage>
</organism>
<evidence type="ECO:0000313" key="7">
    <source>
        <dbReference type="EMBL" id="NXL58876.1"/>
    </source>
</evidence>
<evidence type="ECO:0000256" key="2">
    <source>
        <dbReference type="ARBA" id="ARBA00007262"/>
    </source>
</evidence>
<comment type="caution">
    <text evidence="7">The sequence shown here is derived from an EMBL/GenBank/DDBJ whole genome shotgun (WGS) entry which is preliminary data.</text>
</comment>
<feature type="compositionally biased region" description="Polar residues" evidence="6">
    <location>
        <begin position="54"/>
        <end position="70"/>
    </location>
</feature>
<proteinExistence type="inferred from homology"/>
<comment type="subcellular location">
    <subcellularLocation>
        <location evidence="1">Membrane</location>
        <topology evidence="1">Multi-pass membrane protein</topology>
    </subcellularLocation>
</comment>
<keyword evidence="4" id="KW-1133">Transmembrane helix</keyword>
<sequence length="98" mass="9442">MSNKNVRKAGFTSSGIKKGSVASSMMSKEAKASGGGVHSGGPTATLQGMGAKGSANSSGFTKSGISSGSKAAQMMSKEAKSHGGGTPKGSTTATVQSV</sequence>
<accession>A0A7L0TVU7</accession>
<feature type="non-terminal residue" evidence="7">
    <location>
        <position position="98"/>
    </location>
</feature>
<dbReference type="Pfam" id="PF06140">
    <property type="entry name" value="Ifi-6-16"/>
    <property type="match status" value="2"/>
</dbReference>
<evidence type="ECO:0000256" key="4">
    <source>
        <dbReference type="ARBA" id="ARBA00022989"/>
    </source>
</evidence>
<feature type="region of interest" description="Disordered" evidence="6">
    <location>
        <begin position="1"/>
        <end position="98"/>
    </location>
</feature>
<evidence type="ECO:0000256" key="6">
    <source>
        <dbReference type="SAM" id="MobiDB-lite"/>
    </source>
</evidence>
<dbReference type="EMBL" id="VXAQ01000172">
    <property type="protein sequence ID" value="NXL58876.1"/>
    <property type="molecule type" value="Genomic_DNA"/>
</dbReference>
<dbReference type="PANTHER" id="PTHR16932">
    <property type="entry name" value="INTERFERON ALPHA-INDUCIBLE PROTEIN 27"/>
    <property type="match status" value="1"/>
</dbReference>
<protein>
    <submittedName>
        <fullName evidence="7">IFI27 protein</fullName>
    </submittedName>
</protein>
<feature type="compositionally biased region" description="Polar residues" evidence="6">
    <location>
        <begin position="88"/>
        <end position="98"/>
    </location>
</feature>
<name>A0A7L0TVU7_CHOAC</name>
<evidence type="ECO:0000256" key="5">
    <source>
        <dbReference type="ARBA" id="ARBA00023136"/>
    </source>
</evidence>
<keyword evidence="8" id="KW-1185">Reference proteome</keyword>
<dbReference type="PANTHER" id="PTHR16932:SF18">
    <property type="entry name" value="INTERFERON, ALPHA-INDUCIBLE PROTEIN 27-LIKE 2"/>
    <property type="match status" value="1"/>
</dbReference>
<evidence type="ECO:0000256" key="3">
    <source>
        <dbReference type="ARBA" id="ARBA00022692"/>
    </source>
</evidence>
<dbReference type="GO" id="GO:0016020">
    <property type="term" value="C:membrane"/>
    <property type="evidence" value="ECO:0007669"/>
    <property type="project" value="UniProtKB-SubCell"/>
</dbReference>
<dbReference type="InterPro" id="IPR009311">
    <property type="entry name" value="IFI6/IFI27-like"/>
</dbReference>
<dbReference type="InterPro" id="IPR038213">
    <property type="entry name" value="IFI6/IFI27-like_sf"/>
</dbReference>
<gene>
    <name evidence="7" type="primary">Ifi27</name>
    <name evidence="7" type="ORF">CHOACU_R12758</name>
</gene>
<dbReference type="OrthoDB" id="9425585at2759"/>
<comment type="similarity">
    <text evidence="2">Belongs to the IFI6/IFI27 family.</text>
</comment>
<dbReference type="Proteomes" id="UP000568556">
    <property type="component" value="Unassembled WGS sequence"/>
</dbReference>